<dbReference type="Proteomes" id="UP001226091">
    <property type="component" value="Chromosome"/>
</dbReference>
<evidence type="ECO:0000313" key="1">
    <source>
        <dbReference type="EMBL" id="WHZ60063.1"/>
    </source>
</evidence>
<reference evidence="2" key="1">
    <citation type="journal article" date="2025" name="Aquaculture">
        <title>Assessment of the bioflocculant production and safety properties of Metabacillus hrfriensis sp. nov. based on phenotypic and whole-genome sequencing analysis.</title>
        <authorList>
            <person name="Zhang R."/>
            <person name="Zhao Z."/>
            <person name="Luo L."/>
            <person name="Wang S."/>
            <person name="Guo K."/>
            <person name="Xu W."/>
        </authorList>
    </citation>
    <scope>NUCLEOTIDE SEQUENCE [LARGE SCALE GENOMIC DNA]</scope>
    <source>
        <strain evidence="2">CT-WN-B3</strain>
    </source>
</reference>
<keyword evidence="2" id="KW-1185">Reference proteome</keyword>
<protein>
    <submittedName>
        <fullName evidence="1">Uncharacterized protein</fullName>
    </submittedName>
</protein>
<name>A0ACD4RHV3_9BACI</name>
<gene>
    <name evidence="1" type="ORF">QLQ22_12335</name>
</gene>
<sequence>MLELLGSVFAIPFGYLLQDETPKEFMGSVSAAAMALHTLSMLSSPACGNHNF</sequence>
<dbReference type="EMBL" id="CP126116">
    <property type="protein sequence ID" value="WHZ60063.1"/>
    <property type="molecule type" value="Genomic_DNA"/>
</dbReference>
<accession>A0ACD4RHV3</accession>
<proteinExistence type="predicted"/>
<organism evidence="1 2">
    <name type="scientific">Metabacillus hrfriensis</name>
    <dbReference type="NCBI Taxonomy" id="3048891"/>
    <lineage>
        <taxon>Bacteria</taxon>
        <taxon>Bacillati</taxon>
        <taxon>Bacillota</taxon>
        <taxon>Bacilli</taxon>
        <taxon>Bacillales</taxon>
        <taxon>Bacillaceae</taxon>
        <taxon>Metabacillus</taxon>
    </lineage>
</organism>
<evidence type="ECO:0000313" key="2">
    <source>
        <dbReference type="Proteomes" id="UP001226091"/>
    </source>
</evidence>